<dbReference type="InterPro" id="IPR000754">
    <property type="entry name" value="Ribosomal_uS9"/>
</dbReference>
<evidence type="ECO:0000313" key="7">
    <source>
        <dbReference type="EMBL" id="ALD66798.1"/>
    </source>
</evidence>
<dbReference type="FunFam" id="3.30.230.10:FF:000001">
    <property type="entry name" value="30S ribosomal protein S9"/>
    <property type="match status" value="1"/>
</dbReference>
<dbReference type="Gene3D" id="3.30.230.10">
    <property type="match status" value="1"/>
</dbReference>
<dbReference type="PROSITE" id="PS00360">
    <property type="entry name" value="RIBOSOMAL_S9"/>
    <property type="match status" value="1"/>
</dbReference>
<accession>A0A0M3SJI2</accession>
<evidence type="ECO:0000256" key="3">
    <source>
        <dbReference type="ARBA" id="ARBA00023274"/>
    </source>
</evidence>
<sequence length="134" mass="14590">MAAKKEVVMYRGTGRRKSSVAQVILTPGQGEIIVNGKPALEFFPYATLVQDMEQPLDATGTKSDFSIKITVKGGGFTGQAGAARLGIARALLEASKDYKPELRGNGLLTRDARVKERKKYGLYGARRAPQFSKR</sequence>
<dbReference type="InterPro" id="IPR014721">
    <property type="entry name" value="Ribsml_uS5_D2-typ_fold_subgr"/>
</dbReference>
<dbReference type="PATRIC" id="fig|362837.3.peg.908"/>
<dbReference type="KEGG" id="scj:SCANT_v1c08920"/>
<name>A0A0M3SJI2_9MOLU</name>
<evidence type="ECO:0000256" key="5">
    <source>
        <dbReference type="HAMAP-Rule" id="MF_00532"/>
    </source>
</evidence>
<gene>
    <name evidence="5 7" type="primary">rpsI</name>
    <name evidence="7" type="ORF">SCANT_v1c08920</name>
</gene>
<proteinExistence type="inferred from homology"/>
<dbReference type="PANTHER" id="PTHR21569">
    <property type="entry name" value="RIBOSOMAL PROTEIN S9"/>
    <property type="match status" value="1"/>
</dbReference>
<evidence type="ECO:0000256" key="6">
    <source>
        <dbReference type="RuleBase" id="RU003815"/>
    </source>
</evidence>
<dbReference type="OrthoDB" id="9803965at2"/>
<keyword evidence="3 5" id="KW-0687">Ribonucleoprotein</keyword>
<comment type="similarity">
    <text evidence="1 5 6">Belongs to the universal ribosomal protein uS9 family.</text>
</comment>
<keyword evidence="8" id="KW-1185">Reference proteome</keyword>
<dbReference type="SUPFAM" id="SSF54211">
    <property type="entry name" value="Ribosomal protein S5 domain 2-like"/>
    <property type="match status" value="1"/>
</dbReference>
<dbReference type="GO" id="GO:0006412">
    <property type="term" value="P:translation"/>
    <property type="evidence" value="ECO:0007669"/>
    <property type="project" value="UniProtKB-UniRule"/>
</dbReference>
<reference evidence="7 8" key="1">
    <citation type="journal article" date="2015" name="Genome Announc.">
        <title>Complete Genome Sequence of Spiroplasma cantharicola CC-1T (DSM 21588), a Bacterium Isolated from Soldier Beetle (Cantharis carolinus).</title>
        <authorList>
            <person name="Lo W.S."/>
            <person name="Liu P.Y."/>
            <person name="Kuo C.H."/>
        </authorList>
    </citation>
    <scope>NUCLEOTIDE SEQUENCE [LARGE SCALE GENOMIC DNA]</scope>
    <source>
        <strain evidence="7 8">CC-1</strain>
    </source>
</reference>
<dbReference type="PANTHER" id="PTHR21569:SF1">
    <property type="entry name" value="SMALL RIBOSOMAL SUBUNIT PROTEIN US9M"/>
    <property type="match status" value="1"/>
</dbReference>
<dbReference type="Pfam" id="PF00380">
    <property type="entry name" value="Ribosomal_S9"/>
    <property type="match status" value="1"/>
</dbReference>
<dbReference type="GO" id="GO:0022627">
    <property type="term" value="C:cytosolic small ribosomal subunit"/>
    <property type="evidence" value="ECO:0007669"/>
    <property type="project" value="TreeGrafter"/>
</dbReference>
<evidence type="ECO:0000313" key="8">
    <source>
        <dbReference type="Proteomes" id="UP000063919"/>
    </source>
</evidence>
<dbReference type="InterPro" id="IPR020574">
    <property type="entry name" value="Ribosomal_uS9_CS"/>
</dbReference>
<dbReference type="EMBL" id="CP012622">
    <property type="protein sequence ID" value="ALD66798.1"/>
    <property type="molecule type" value="Genomic_DNA"/>
</dbReference>
<evidence type="ECO:0000256" key="1">
    <source>
        <dbReference type="ARBA" id="ARBA00005251"/>
    </source>
</evidence>
<dbReference type="GO" id="GO:0003723">
    <property type="term" value="F:RNA binding"/>
    <property type="evidence" value="ECO:0007669"/>
    <property type="project" value="TreeGrafter"/>
</dbReference>
<evidence type="ECO:0000256" key="4">
    <source>
        <dbReference type="ARBA" id="ARBA00035259"/>
    </source>
</evidence>
<dbReference type="RefSeq" id="WP_053946546.1">
    <property type="nucleotide sequence ID" value="NZ_CP012622.1"/>
</dbReference>
<dbReference type="InterPro" id="IPR020568">
    <property type="entry name" value="Ribosomal_Su5_D2-typ_SF"/>
</dbReference>
<evidence type="ECO:0000256" key="2">
    <source>
        <dbReference type="ARBA" id="ARBA00022980"/>
    </source>
</evidence>
<dbReference type="STRING" id="362837.SCANT_v1c08920"/>
<dbReference type="InterPro" id="IPR023035">
    <property type="entry name" value="Ribosomal_uS9_bac/plastid"/>
</dbReference>
<dbReference type="NCBIfam" id="NF001099">
    <property type="entry name" value="PRK00132.1"/>
    <property type="match status" value="1"/>
</dbReference>
<dbReference type="GO" id="GO:0003735">
    <property type="term" value="F:structural constituent of ribosome"/>
    <property type="evidence" value="ECO:0007669"/>
    <property type="project" value="InterPro"/>
</dbReference>
<dbReference type="Proteomes" id="UP000063919">
    <property type="component" value="Chromosome"/>
</dbReference>
<dbReference type="AlphaFoldDB" id="A0A0M3SJI2"/>
<keyword evidence="2 5" id="KW-0689">Ribosomal protein</keyword>
<organism evidence="7 8">
    <name type="scientific">Spiroplasma cantharicola</name>
    <dbReference type="NCBI Taxonomy" id="362837"/>
    <lineage>
        <taxon>Bacteria</taxon>
        <taxon>Bacillati</taxon>
        <taxon>Mycoplasmatota</taxon>
        <taxon>Mollicutes</taxon>
        <taxon>Entomoplasmatales</taxon>
        <taxon>Spiroplasmataceae</taxon>
        <taxon>Spiroplasma</taxon>
    </lineage>
</organism>
<dbReference type="HAMAP" id="MF_00532_B">
    <property type="entry name" value="Ribosomal_uS9_B"/>
    <property type="match status" value="1"/>
</dbReference>
<protein>
    <recommendedName>
        <fullName evidence="4 5">Small ribosomal subunit protein uS9</fullName>
    </recommendedName>
</protein>